<proteinExistence type="predicted"/>
<evidence type="ECO:0000313" key="2">
    <source>
        <dbReference type="EMBL" id="XCD03540.1"/>
    </source>
</evidence>
<name>A0AAU8B4Q8_9VIRU</name>
<evidence type="ECO:0000313" key="4">
    <source>
        <dbReference type="EMBL" id="XCD04845.1"/>
    </source>
</evidence>
<evidence type="ECO:0000313" key="5">
    <source>
        <dbReference type="EMBL" id="XCD05628.1"/>
    </source>
</evidence>
<dbReference type="EMBL" id="PP511514">
    <property type="protein sequence ID" value="XCD04845.1"/>
    <property type="molecule type" value="Genomic_DNA"/>
</dbReference>
<evidence type="ECO:0000313" key="8">
    <source>
        <dbReference type="EMBL" id="XCD07182.1"/>
    </source>
</evidence>
<evidence type="ECO:0000313" key="6">
    <source>
        <dbReference type="EMBL" id="XCD06142.1"/>
    </source>
</evidence>
<evidence type="ECO:0000313" key="7">
    <source>
        <dbReference type="EMBL" id="XCD06530.1"/>
    </source>
</evidence>
<dbReference type="EMBL" id="PP511762">
    <property type="protein sequence ID" value="XCD07182.1"/>
    <property type="molecule type" value="Genomic_DNA"/>
</dbReference>
<evidence type="ECO:0000313" key="3">
    <source>
        <dbReference type="EMBL" id="XCD04198.1"/>
    </source>
</evidence>
<evidence type="ECO:0000313" key="9">
    <source>
        <dbReference type="EMBL" id="XCD08226.1"/>
    </source>
</evidence>
<protein>
    <submittedName>
        <fullName evidence="7">Uncharacterized protein</fullName>
    </submittedName>
</protein>
<feature type="region of interest" description="Disordered" evidence="1">
    <location>
        <begin position="1"/>
        <end position="20"/>
    </location>
</feature>
<dbReference type="EMBL" id="PP511585">
    <property type="protein sequence ID" value="XCD05628.1"/>
    <property type="molecule type" value="Genomic_DNA"/>
</dbReference>
<sequence>MAFGRYSRRRRRSFGRRRRRRVRLGLRKGIMI</sequence>
<dbReference type="EMBL" id="PP511371">
    <property type="protein sequence ID" value="XCD03540.1"/>
    <property type="molecule type" value="Genomic_DNA"/>
</dbReference>
<dbReference type="EMBL" id="PP511639">
    <property type="protein sequence ID" value="XCD06142.1"/>
    <property type="molecule type" value="Genomic_DNA"/>
</dbReference>
<organism evidence="7">
    <name type="scientific">Dulem virus 96</name>
    <dbReference type="NCBI Taxonomy" id="3145807"/>
    <lineage>
        <taxon>Viruses</taxon>
        <taxon>Monodnaviria</taxon>
        <taxon>Sangervirae</taxon>
        <taxon>Phixviricota</taxon>
        <taxon>Malgrandaviricetes</taxon>
        <taxon>Petitvirales</taxon>
        <taxon>Microviridae</taxon>
        <taxon>Microvirus</taxon>
    </lineage>
</organism>
<dbReference type="EMBL" id="PP511683">
    <property type="protein sequence ID" value="XCD06530.1"/>
    <property type="molecule type" value="Genomic_DNA"/>
</dbReference>
<dbReference type="EMBL" id="PP511437">
    <property type="protein sequence ID" value="XCD04198.1"/>
    <property type="molecule type" value="Genomic_DNA"/>
</dbReference>
<evidence type="ECO:0000256" key="1">
    <source>
        <dbReference type="SAM" id="MobiDB-lite"/>
    </source>
</evidence>
<accession>A0AAU8B4Q8</accession>
<dbReference type="EMBL" id="PP511872">
    <property type="protein sequence ID" value="XCD08226.1"/>
    <property type="molecule type" value="Genomic_DNA"/>
</dbReference>
<reference evidence="7" key="1">
    <citation type="submission" date="2024-03" db="EMBL/GenBank/DDBJ databases">
        <title>Diverse circular DNA viruses in blood, oral, and fecal samples of captive lemurs.</title>
        <authorList>
            <person name="Paietta E.N."/>
            <person name="Kraberger S."/>
            <person name="Lund M.C."/>
            <person name="Custer J.M."/>
            <person name="Vargas K.M."/>
            <person name="Ehmke E.E."/>
            <person name="Yoder A.D."/>
            <person name="Varsani A."/>
        </authorList>
    </citation>
    <scope>NUCLEOTIDE SEQUENCE</scope>
    <source>
        <strain evidence="2">Duke_18_86</strain>
        <strain evidence="3">Duke_21_106</strain>
        <strain evidence="4">Duke_24FF_1310</strain>
        <strain evidence="5">Duke_24FS_119</strain>
        <strain evidence="6">Duke_25FF_1353</strain>
        <strain evidence="7">Duke_25FS_128</strain>
        <strain evidence="8">Duke_26_99</strain>
        <strain evidence="9">Duke_29_49</strain>
    </source>
</reference>